<dbReference type="GO" id="GO:0006303">
    <property type="term" value="P:double-strand break repair via nonhomologous end joining"/>
    <property type="evidence" value="ECO:0007669"/>
    <property type="project" value="TreeGrafter"/>
</dbReference>
<dbReference type="GO" id="GO:0035312">
    <property type="term" value="F:5'-3' DNA exonuclease activity"/>
    <property type="evidence" value="ECO:0007669"/>
    <property type="project" value="TreeGrafter"/>
</dbReference>
<dbReference type="EMBL" id="SRPW01000980">
    <property type="protein sequence ID" value="KAG6009843.1"/>
    <property type="molecule type" value="Genomic_DNA"/>
</dbReference>
<evidence type="ECO:0000256" key="2">
    <source>
        <dbReference type="ARBA" id="ARBA00022801"/>
    </source>
</evidence>
<gene>
    <name evidence="4" type="ORF">E4U43_008675</name>
</gene>
<dbReference type="Proteomes" id="UP000748025">
    <property type="component" value="Unassembled WGS sequence"/>
</dbReference>
<dbReference type="OrthoDB" id="5561659at2759"/>
<organism evidence="4 5">
    <name type="scientific">Claviceps pusilla</name>
    <dbReference type="NCBI Taxonomy" id="123648"/>
    <lineage>
        <taxon>Eukaryota</taxon>
        <taxon>Fungi</taxon>
        <taxon>Dikarya</taxon>
        <taxon>Ascomycota</taxon>
        <taxon>Pezizomycotina</taxon>
        <taxon>Sordariomycetes</taxon>
        <taxon>Hypocreomycetidae</taxon>
        <taxon>Hypocreales</taxon>
        <taxon>Clavicipitaceae</taxon>
        <taxon>Claviceps</taxon>
    </lineage>
</organism>
<dbReference type="GO" id="GO:0000723">
    <property type="term" value="P:telomere maintenance"/>
    <property type="evidence" value="ECO:0007669"/>
    <property type="project" value="TreeGrafter"/>
</dbReference>
<dbReference type="AlphaFoldDB" id="A0A9P7T0L7"/>
<proteinExistence type="predicted"/>
<reference evidence="4" key="1">
    <citation type="journal article" date="2020" name="bioRxiv">
        <title>Whole genome comparisons of ergot fungi reveals the divergence and evolution of species within the genus Claviceps are the result of varying mechanisms driving genome evolution and host range expansion.</title>
        <authorList>
            <person name="Wyka S.A."/>
            <person name="Mondo S.J."/>
            <person name="Liu M."/>
            <person name="Dettman J."/>
            <person name="Nalam V."/>
            <person name="Broders K.D."/>
        </authorList>
    </citation>
    <scope>NUCLEOTIDE SEQUENCE</scope>
    <source>
        <strain evidence="4">CCC 602</strain>
    </source>
</reference>
<dbReference type="InterPro" id="IPR036866">
    <property type="entry name" value="RibonucZ/Hydroxyglut_hydro"/>
</dbReference>
<keyword evidence="5" id="KW-1185">Reference proteome</keyword>
<protein>
    <recommendedName>
        <fullName evidence="6">Metallo-beta-lactamase domain-containing protein</fullName>
    </recommendedName>
</protein>
<dbReference type="Gene3D" id="3.60.15.10">
    <property type="entry name" value="Ribonuclease Z/Hydroxyacylglutathione hydrolase-like"/>
    <property type="match status" value="1"/>
</dbReference>
<accession>A0A9P7T0L7</accession>
<keyword evidence="1" id="KW-0540">Nuclease</keyword>
<evidence type="ECO:0000313" key="4">
    <source>
        <dbReference type="EMBL" id="KAG6009843.1"/>
    </source>
</evidence>
<evidence type="ECO:0000313" key="5">
    <source>
        <dbReference type="Proteomes" id="UP000748025"/>
    </source>
</evidence>
<name>A0A9P7T0L7_9HYPO</name>
<evidence type="ECO:0008006" key="6">
    <source>
        <dbReference type="Google" id="ProtNLM"/>
    </source>
</evidence>
<dbReference type="SUPFAM" id="SSF56281">
    <property type="entry name" value="Metallo-hydrolase/oxidoreductase"/>
    <property type="match status" value="1"/>
</dbReference>
<sequence>MSTFNGLVSEFPDIRIDFFRRHPSHRPPLVCFLSHVHSDHLAGLETLRSPFVYCSPATREILLRLEKYTCRIDYVRGVLEARQLTYKHLRKVMKALPLETPTSMEIRPGYKIQVTLFDANHCPGSTMFLIEGQGKAILYTGDVRAEPWFVNSIARNPVLIEYTHGLKTLDKLYLDTSFIEDIPFQSKSEGIAYLLRKVKLYPPDTIFHLQAWTFGYEEVWIALSKALDSRDADLEKVHVDSYKLRIFRSLNPRSADTPFSADSHLAIGAAALNGHMCGNSQHPGCLTSDQNVRIHSCEKASMCSVAQKPGVVSIRPVVFRLPNGESIMEAGVGGGGKDFSQEAELDWIANNDIDEFLQSLPSYNDMDKGMVQGLRAALQAEVASGRRLSLKMTIDEFDDDLSTGLKDALCLLCDKIRQKFSKVPSAQQNNLRSDGLPNMILFPYARHSPYPELCHLASIFKPKDIWPCTVDQRWKERGMTTENSADVSKVKR</sequence>
<keyword evidence="3" id="KW-0269">Exonuclease</keyword>
<comment type="caution">
    <text evidence="4">The sequence shown here is derived from an EMBL/GenBank/DDBJ whole genome shotgun (WGS) entry which is preliminary data.</text>
</comment>
<dbReference type="GO" id="GO:0036297">
    <property type="term" value="P:interstrand cross-link repair"/>
    <property type="evidence" value="ECO:0007669"/>
    <property type="project" value="TreeGrafter"/>
</dbReference>
<evidence type="ECO:0000256" key="1">
    <source>
        <dbReference type="ARBA" id="ARBA00022722"/>
    </source>
</evidence>
<dbReference type="PANTHER" id="PTHR23240">
    <property type="entry name" value="DNA CROSS-LINK REPAIR PROTEIN PSO2/SNM1-RELATED"/>
    <property type="match status" value="1"/>
</dbReference>
<dbReference type="GO" id="GO:0003684">
    <property type="term" value="F:damaged DNA binding"/>
    <property type="evidence" value="ECO:0007669"/>
    <property type="project" value="TreeGrafter"/>
</dbReference>
<keyword evidence="2" id="KW-0378">Hydrolase</keyword>
<evidence type="ECO:0000256" key="3">
    <source>
        <dbReference type="ARBA" id="ARBA00022839"/>
    </source>
</evidence>
<dbReference type="Pfam" id="PF23023">
    <property type="entry name" value="Anti-Pycsar_Apyc1"/>
    <property type="match status" value="1"/>
</dbReference>
<dbReference type="PANTHER" id="PTHR23240:SF8">
    <property type="entry name" value="PROTEIN ARTEMIS"/>
    <property type="match status" value="1"/>
</dbReference>